<feature type="transmembrane region" description="Helical" evidence="1">
    <location>
        <begin position="92"/>
        <end position="112"/>
    </location>
</feature>
<gene>
    <name evidence="3" type="ORF">ABIC75_003380</name>
</gene>
<sequence>MLAIVLGACVVLSDVYARRVPNAWLVATLLTAIAMAFLQKLSGASQVSWPSPLGLATGLISMLPFYAIRWMGAGDVKFFATLGFLLGARALLPIWVMGCLMTGVHATCVLLLRMPRIACAPGIVSVHQHLRAWPLWRRAQHARQGRVGLPHAAYLAIAAIVTVLAPELTQWGRP</sequence>
<dbReference type="EC" id="3.4.23.43" evidence="3"/>
<keyword evidence="1" id="KW-0812">Transmembrane</keyword>
<dbReference type="Proteomes" id="UP001549184">
    <property type="component" value="Unassembled WGS sequence"/>
</dbReference>
<keyword evidence="1" id="KW-0472">Membrane</keyword>
<dbReference type="GO" id="GO:0004190">
    <property type="term" value="F:aspartic-type endopeptidase activity"/>
    <property type="evidence" value="ECO:0007669"/>
    <property type="project" value="UniProtKB-EC"/>
</dbReference>
<name>A0ABV2K0T1_9GAMM</name>
<dbReference type="RefSeq" id="WP_354015030.1">
    <property type="nucleotide sequence ID" value="NZ_JBEPMU010000005.1"/>
</dbReference>
<keyword evidence="4" id="KW-1185">Reference proteome</keyword>
<evidence type="ECO:0000256" key="1">
    <source>
        <dbReference type="SAM" id="Phobius"/>
    </source>
</evidence>
<dbReference type="EMBL" id="JBEPMU010000005">
    <property type="protein sequence ID" value="MET3653643.1"/>
    <property type="molecule type" value="Genomic_DNA"/>
</dbReference>
<comment type="caution">
    <text evidence="3">The sequence shown here is derived from an EMBL/GenBank/DDBJ whole genome shotgun (WGS) entry which is preliminary data.</text>
</comment>
<feature type="transmembrane region" description="Helical" evidence="1">
    <location>
        <begin position="147"/>
        <end position="165"/>
    </location>
</feature>
<evidence type="ECO:0000259" key="2">
    <source>
        <dbReference type="Pfam" id="PF01478"/>
    </source>
</evidence>
<reference evidence="3 4" key="1">
    <citation type="submission" date="2024-06" db="EMBL/GenBank/DDBJ databases">
        <title>Sorghum-associated microbial communities from plants grown in Nebraska, USA.</title>
        <authorList>
            <person name="Schachtman D."/>
        </authorList>
    </citation>
    <scope>NUCLEOTIDE SEQUENCE [LARGE SCALE GENOMIC DNA]</scope>
    <source>
        <strain evidence="3 4">1073</strain>
    </source>
</reference>
<keyword evidence="3" id="KW-0378">Hydrolase</keyword>
<feature type="domain" description="Prepilin type IV endopeptidase peptidase" evidence="2">
    <location>
        <begin position="3"/>
        <end position="105"/>
    </location>
</feature>
<proteinExistence type="predicted"/>
<organism evidence="3 4">
    <name type="scientific">Dyella japonica</name>
    <dbReference type="NCBI Taxonomy" id="231455"/>
    <lineage>
        <taxon>Bacteria</taxon>
        <taxon>Pseudomonadati</taxon>
        <taxon>Pseudomonadota</taxon>
        <taxon>Gammaproteobacteria</taxon>
        <taxon>Lysobacterales</taxon>
        <taxon>Rhodanobacteraceae</taxon>
        <taxon>Dyella</taxon>
    </lineage>
</organism>
<feature type="transmembrane region" description="Helical" evidence="1">
    <location>
        <begin position="23"/>
        <end position="41"/>
    </location>
</feature>
<protein>
    <submittedName>
        <fullName evidence="3">Prepilin peptidase CpaA</fullName>
        <ecNumber evidence="3">3.4.23.43</ecNumber>
    </submittedName>
</protein>
<dbReference type="Pfam" id="PF01478">
    <property type="entry name" value="Peptidase_A24"/>
    <property type="match status" value="1"/>
</dbReference>
<keyword evidence="1" id="KW-1133">Transmembrane helix</keyword>
<evidence type="ECO:0000313" key="3">
    <source>
        <dbReference type="EMBL" id="MET3653643.1"/>
    </source>
</evidence>
<evidence type="ECO:0000313" key="4">
    <source>
        <dbReference type="Proteomes" id="UP001549184"/>
    </source>
</evidence>
<accession>A0ABV2K0T1</accession>
<dbReference type="InterPro" id="IPR000045">
    <property type="entry name" value="Prepilin_IV_endopep_pep"/>
</dbReference>
<feature type="transmembrane region" description="Helical" evidence="1">
    <location>
        <begin position="53"/>
        <end position="72"/>
    </location>
</feature>
<dbReference type="Gene3D" id="1.20.120.1220">
    <property type="match status" value="1"/>
</dbReference>